<keyword evidence="1" id="KW-0540">Nuclease</keyword>
<dbReference type="SUPFAM" id="SSF47807">
    <property type="entry name" value="5' to 3' exonuclease, C-terminal subdomain"/>
    <property type="match status" value="1"/>
</dbReference>
<organism evidence="5 6">
    <name type="scientific">Candidatus Woesebacteria bacterium RIFCSPHIGHO2_01_FULL_41_10</name>
    <dbReference type="NCBI Taxonomy" id="1802500"/>
    <lineage>
        <taxon>Bacteria</taxon>
        <taxon>Candidatus Woeseibacteriota</taxon>
    </lineage>
</organism>
<accession>A0A1F7YT08</accession>
<dbReference type="GO" id="GO:0008409">
    <property type="term" value="F:5'-3' exonuclease activity"/>
    <property type="evidence" value="ECO:0007669"/>
    <property type="project" value="InterPro"/>
</dbReference>
<evidence type="ECO:0000313" key="6">
    <source>
        <dbReference type="Proteomes" id="UP000177263"/>
    </source>
</evidence>
<dbReference type="InterPro" id="IPR020045">
    <property type="entry name" value="DNA_polI_H3TH"/>
</dbReference>
<dbReference type="InterPro" id="IPR020046">
    <property type="entry name" value="5-3_exonucl_a-hlix_arch_N"/>
</dbReference>
<evidence type="ECO:0000256" key="1">
    <source>
        <dbReference type="ARBA" id="ARBA00022722"/>
    </source>
</evidence>
<dbReference type="CDD" id="cd09898">
    <property type="entry name" value="H3TH_53EXO"/>
    <property type="match status" value="1"/>
</dbReference>
<protein>
    <recommendedName>
        <fullName evidence="4">5'-3' exonuclease domain-containing protein</fullName>
    </recommendedName>
</protein>
<keyword evidence="2" id="KW-0378">Hydrolase</keyword>
<dbReference type="InterPro" id="IPR038969">
    <property type="entry name" value="FEN"/>
</dbReference>
<dbReference type="CDD" id="cd09859">
    <property type="entry name" value="PIN_53EXO"/>
    <property type="match status" value="1"/>
</dbReference>
<dbReference type="Pfam" id="PF02739">
    <property type="entry name" value="5_3_exonuc_N"/>
    <property type="match status" value="1"/>
</dbReference>
<dbReference type="AlphaFoldDB" id="A0A1F7YT08"/>
<dbReference type="InterPro" id="IPR008918">
    <property type="entry name" value="HhH2"/>
</dbReference>
<dbReference type="Gene3D" id="1.10.150.20">
    <property type="entry name" value="5' to 3' exonuclease, C-terminal subdomain"/>
    <property type="match status" value="1"/>
</dbReference>
<dbReference type="SMART" id="SM00279">
    <property type="entry name" value="HhH2"/>
    <property type="match status" value="1"/>
</dbReference>
<dbReference type="InterPro" id="IPR029060">
    <property type="entry name" value="PIN-like_dom_sf"/>
</dbReference>
<feature type="domain" description="5'-3' exonuclease" evidence="4">
    <location>
        <begin position="2"/>
        <end position="261"/>
    </location>
</feature>
<evidence type="ECO:0000313" key="5">
    <source>
        <dbReference type="EMBL" id="OGM30380.1"/>
    </source>
</evidence>
<dbReference type="PANTHER" id="PTHR42646:SF2">
    <property type="entry name" value="5'-3' EXONUCLEASE FAMILY PROTEIN"/>
    <property type="match status" value="1"/>
</dbReference>
<dbReference type="SUPFAM" id="SSF88723">
    <property type="entry name" value="PIN domain-like"/>
    <property type="match status" value="1"/>
</dbReference>
<keyword evidence="3" id="KW-0238">DNA-binding</keyword>
<evidence type="ECO:0000259" key="4">
    <source>
        <dbReference type="SMART" id="SM00475"/>
    </source>
</evidence>
<dbReference type="SMART" id="SM00475">
    <property type="entry name" value="53EXOc"/>
    <property type="match status" value="1"/>
</dbReference>
<dbReference type="STRING" id="1802500.A2801_03365"/>
<sequence>MSKLVIFDGNAIIHRAYHALPSSLTTRIGEPVNAVYGLTSMLLRVIQDLKPTHIAFAWDRPEPTFRHELLKSYQAQRPEADSELVSQFEKAYAVVRAMHVPLLSLAGYEADDMIGTITKQTKVDEVIVVTGDRDILQLVDDDRNIKLYMPVKGLSDAKLFGEKETVERMGVTPSQIVDFKGLVGDPSDNYKGIPGIGPKTAATLIEKYGSFDEIYKHINELPESTAKKLREHKDEGDLSYKLAHIITNAPIEFDIEEAKKWQVDSPELLQLFEEYGFRTLTKRVKDIGKQITSDKQTSLF</sequence>
<evidence type="ECO:0000256" key="2">
    <source>
        <dbReference type="ARBA" id="ARBA00022801"/>
    </source>
</evidence>
<dbReference type="GO" id="GO:0017108">
    <property type="term" value="F:5'-flap endonuclease activity"/>
    <property type="evidence" value="ECO:0007669"/>
    <property type="project" value="InterPro"/>
</dbReference>
<dbReference type="PANTHER" id="PTHR42646">
    <property type="entry name" value="FLAP ENDONUCLEASE XNI"/>
    <property type="match status" value="1"/>
</dbReference>
<dbReference type="Proteomes" id="UP000177263">
    <property type="component" value="Unassembled WGS sequence"/>
</dbReference>
<comment type="caution">
    <text evidence="5">The sequence shown here is derived from an EMBL/GenBank/DDBJ whole genome shotgun (WGS) entry which is preliminary data.</text>
</comment>
<dbReference type="InterPro" id="IPR036279">
    <property type="entry name" value="5-3_exonuclease_C_sf"/>
</dbReference>
<name>A0A1F7YT08_9BACT</name>
<dbReference type="Pfam" id="PF01367">
    <property type="entry name" value="5_3_exonuc"/>
    <property type="match status" value="1"/>
</dbReference>
<proteinExistence type="predicted"/>
<evidence type="ECO:0000256" key="3">
    <source>
        <dbReference type="ARBA" id="ARBA00023125"/>
    </source>
</evidence>
<dbReference type="Gene3D" id="3.40.50.1010">
    <property type="entry name" value="5'-nuclease"/>
    <property type="match status" value="1"/>
</dbReference>
<dbReference type="InterPro" id="IPR002421">
    <property type="entry name" value="5-3_exonuclease"/>
</dbReference>
<dbReference type="GO" id="GO:0033567">
    <property type="term" value="P:DNA replication, Okazaki fragment processing"/>
    <property type="evidence" value="ECO:0007669"/>
    <property type="project" value="InterPro"/>
</dbReference>
<dbReference type="GO" id="GO:0003677">
    <property type="term" value="F:DNA binding"/>
    <property type="evidence" value="ECO:0007669"/>
    <property type="project" value="UniProtKB-KW"/>
</dbReference>
<gene>
    <name evidence="5" type="ORF">A2801_03365</name>
</gene>
<dbReference type="EMBL" id="MGGM01000001">
    <property type="protein sequence ID" value="OGM30380.1"/>
    <property type="molecule type" value="Genomic_DNA"/>
</dbReference>
<reference evidence="5 6" key="1">
    <citation type="journal article" date="2016" name="Nat. Commun.">
        <title>Thousands of microbial genomes shed light on interconnected biogeochemical processes in an aquifer system.</title>
        <authorList>
            <person name="Anantharaman K."/>
            <person name="Brown C.T."/>
            <person name="Hug L.A."/>
            <person name="Sharon I."/>
            <person name="Castelle C.J."/>
            <person name="Probst A.J."/>
            <person name="Thomas B.C."/>
            <person name="Singh A."/>
            <person name="Wilkins M.J."/>
            <person name="Karaoz U."/>
            <person name="Brodie E.L."/>
            <person name="Williams K.H."/>
            <person name="Hubbard S.S."/>
            <person name="Banfield J.F."/>
        </authorList>
    </citation>
    <scope>NUCLEOTIDE SEQUENCE [LARGE SCALE GENOMIC DNA]</scope>
</reference>
<dbReference type="FunFam" id="1.10.150.20:FF:000003">
    <property type="entry name" value="DNA polymerase I"/>
    <property type="match status" value="1"/>
</dbReference>